<dbReference type="EMBL" id="JAQNDM010000002">
    <property type="protein sequence ID" value="MDC0710980.1"/>
    <property type="molecule type" value="Genomic_DNA"/>
</dbReference>
<dbReference type="InterPro" id="IPR012338">
    <property type="entry name" value="Beta-lactam/transpept-like"/>
</dbReference>
<keyword evidence="2" id="KW-0378">Hydrolase</keyword>
<feature type="domain" description="Beta-lactamase-related" evidence="1">
    <location>
        <begin position="61"/>
        <end position="376"/>
    </location>
</feature>
<dbReference type="Proteomes" id="UP001221838">
    <property type="component" value="Unassembled WGS sequence"/>
</dbReference>
<dbReference type="InterPro" id="IPR001466">
    <property type="entry name" value="Beta-lactam-related"/>
</dbReference>
<evidence type="ECO:0000313" key="2">
    <source>
        <dbReference type="EMBL" id="MDC0710980.1"/>
    </source>
</evidence>
<dbReference type="SUPFAM" id="SSF56601">
    <property type="entry name" value="beta-lactamase/transpeptidase-like"/>
    <property type="match status" value="1"/>
</dbReference>
<gene>
    <name evidence="2" type="ORF">POL68_21085</name>
</gene>
<dbReference type="InterPro" id="IPR050491">
    <property type="entry name" value="AmpC-like"/>
</dbReference>
<protein>
    <submittedName>
        <fullName evidence="2">Serine hydrolase</fullName>
    </submittedName>
</protein>
<keyword evidence="3" id="KW-1185">Reference proteome</keyword>
<accession>A0ABT5DBD5</accession>
<reference evidence="2 3" key="1">
    <citation type="submission" date="2022-11" db="EMBL/GenBank/DDBJ databases">
        <title>Minimal conservation of predation-associated metabolite biosynthetic gene clusters underscores biosynthetic potential of Myxococcota including descriptions for ten novel species: Archangium lansinium sp. nov., Myxococcus landrumus sp. nov., Nannocystis bai.</title>
        <authorList>
            <person name="Ahearne A."/>
            <person name="Stevens C."/>
            <person name="Dowd S."/>
        </authorList>
    </citation>
    <scope>NUCLEOTIDE SEQUENCE [LARGE SCALE GENOMIC DNA]</scope>
    <source>
        <strain evidence="2 3">NCWAL01</strain>
    </source>
</reference>
<dbReference type="GO" id="GO:0016787">
    <property type="term" value="F:hydrolase activity"/>
    <property type="evidence" value="ECO:0007669"/>
    <property type="project" value="UniProtKB-KW"/>
</dbReference>
<dbReference type="Pfam" id="PF00144">
    <property type="entry name" value="Beta-lactamase"/>
    <property type="match status" value="1"/>
</dbReference>
<proteinExistence type="predicted"/>
<name>A0ABT5DBD5_9BACT</name>
<organism evidence="2 3">
    <name type="scientific">Stigmatella ashevillensis</name>
    <dbReference type="NCBI Taxonomy" id="2995309"/>
    <lineage>
        <taxon>Bacteria</taxon>
        <taxon>Pseudomonadati</taxon>
        <taxon>Myxococcota</taxon>
        <taxon>Myxococcia</taxon>
        <taxon>Myxococcales</taxon>
        <taxon>Cystobacterineae</taxon>
        <taxon>Archangiaceae</taxon>
        <taxon>Stigmatella</taxon>
    </lineage>
</organism>
<dbReference type="RefSeq" id="WP_272140909.1">
    <property type="nucleotide sequence ID" value="NZ_JAQNDM010000002.1"/>
</dbReference>
<dbReference type="Gene3D" id="3.40.710.10">
    <property type="entry name" value="DD-peptidase/beta-lactamase superfamily"/>
    <property type="match status" value="1"/>
</dbReference>
<evidence type="ECO:0000313" key="3">
    <source>
        <dbReference type="Proteomes" id="UP001221838"/>
    </source>
</evidence>
<sequence length="392" mass="41905">MGTTAEKRQLTSLGILSRAGRAGLWKLLLGAALTLGLTRCGGPDEDSTDPQRCARLAPRLQARLETLAQEKDLPGVTASLRLRGCTWHGAAGEALVEPDTEMTAENRLRVGSITKTFVATVALQLQAEGRLSLDATLAEYLPGFPNAEVITVRQLLNHTSGVANYTTHPAFRAESSSHLGRTWTFDELIALGAAESPALPPGTGWNYANTNYLLVGFIIERVTGTPLAEQLRARILAPLDLRSTGLDGNEVLSPITVHGYERTTQTSPWSDVTGALHPSAAGAAGALVSSADDISLFYQSLFERPLLAPEQRAEMMEWIQTQEPLVPEYGLALMRRTTPVGPGHGHNGSFPGYSADAAYFPEQQAAIAILVNTESSGLSAMTQQLLEVLSAP</sequence>
<evidence type="ECO:0000259" key="1">
    <source>
        <dbReference type="Pfam" id="PF00144"/>
    </source>
</evidence>
<dbReference type="PANTHER" id="PTHR46825:SF7">
    <property type="entry name" value="D-ALANYL-D-ALANINE CARBOXYPEPTIDASE"/>
    <property type="match status" value="1"/>
</dbReference>
<comment type="caution">
    <text evidence="2">The sequence shown here is derived from an EMBL/GenBank/DDBJ whole genome shotgun (WGS) entry which is preliminary data.</text>
</comment>
<dbReference type="PANTHER" id="PTHR46825">
    <property type="entry name" value="D-ALANYL-D-ALANINE-CARBOXYPEPTIDASE/ENDOPEPTIDASE AMPH"/>
    <property type="match status" value="1"/>
</dbReference>